<keyword evidence="10" id="KW-1185">Reference proteome</keyword>
<feature type="region of interest" description="Disordered" evidence="5">
    <location>
        <begin position="27"/>
        <end position="46"/>
    </location>
</feature>
<dbReference type="InterPro" id="IPR000531">
    <property type="entry name" value="Beta-barrel_TonB"/>
</dbReference>
<dbReference type="InterPro" id="IPR036942">
    <property type="entry name" value="Beta-barrel_TonB_sf"/>
</dbReference>
<dbReference type="PANTHER" id="PTHR47234">
    <property type="match status" value="1"/>
</dbReference>
<dbReference type="EMBL" id="VJWA01000002">
    <property type="protein sequence ID" value="TRW14675.1"/>
    <property type="molecule type" value="Genomic_DNA"/>
</dbReference>
<comment type="subcellular location">
    <subcellularLocation>
        <location evidence="1 4">Cell outer membrane</location>
    </subcellularLocation>
</comment>
<dbReference type="GO" id="GO:0009279">
    <property type="term" value="C:cell outer membrane"/>
    <property type="evidence" value="ECO:0007669"/>
    <property type="project" value="UniProtKB-SubCell"/>
</dbReference>
<dbReference type="Gene3D" id="2.170.130.10">
    <property type="entry name" value="TonB-dependent receptor, plug domain"/>
    <property type="match status" value="1"/>
</dbReference>
<name>A0A552U8Y7_9SPHN</name>
<sequence>MKHVILSATALVATLACLPAYAQTAPTPAPAAVTDPATPVTGPEAAENDDEAIVVTGSRIARAGFDSLEPATVVSSEYLKARGLTNVADALNEIPGFGVGVNPDGGQAGFGVGQNFVNRFGLGSARTLTLVNGRRFVSTNAPSIFGNTPGLQVDLNVIPTELVDRIENVAIGGAPTYGSDAIAGTVNVILKRDFEGVTVSGLGGITEQGDNGRYNIAVVAGHNFGADKRGNITVAASYDKANGVLAINRKRFQEGFGTGTNPTAGSAAALLNGRTPQNDGRLNPNTPFNTGNADGIANTVYIRNTRIFSLTGGGLLLPATNPAGQGNTLANGLPRGFGANNVLLQFDPQGNLVPFNPGVPFGAQNASGGDGFNLNETSQITSGLERITANLIGRYEIFDKVEAFVEATYYRAKANELIDQPIFNATLFGANSAPLTFQATDPRLSAQARAQLAAVGATSFRLSRASRDLVNNNASSTTDVYRIVGGLKGEFGAFGREFTWEASANYGRSEGSFFANVLNQQRFVNAINNCQPATAATKVNPDALLPNGDPNCVPLDVFGENRASPAAKAYVTGQTEARAVLEQQVYNINFGSQSLFELWSGPVGFNVGYEHRKEKGAFLPDDFQRAGLGRSVPIGGNSGQFNTDEAFGEILIPLVSPDNNVPLIRSLQIEGKIRYVDNTVNGGFTAYTYGGRWQPFKGIELRGNYTRSLRAPSITELFTPVSPAFNTFPDPCDRTQIALGPNPAQRQTNCAAFFAAYGINGATFDSLARAATVPITSGGNVNLDNEEGKSYTFGFVLQPSFIPRFRAAVDWNRIKVIGNIASLTNANIAEGCYDNPDFNTADVDNANAFCSLIARDRGGARNGQLSIDPARPGFRTNFVNGAFFEFKGLTAEVAYNFPLDFVGLSDSQIDLNGSVFYTKTLRSSNNNVTINPDQGEIGNPKYVGQLNIGYTQGPVGIDFQTNYQSKAKFNNLNTVESQDILSVREYWTFNLGASVEVLEQSILRFNISNLTDKDPPYPLGTAGLGVYDYLGRRFTVSFEHKF</sequence>
<dbReference type="Proteomes" id="UP000317894">
    <property type="component" value="Unassembled WGS sequence"/>
</dbReference>
<dbReference type="InterPro" id="IPR037066">
    <property type="entry name" value="Plug_dom_sf"/>
</dbReference>
<dbReference type="InterPro" id="IPR012910">
    <property type="entry name" value="Plug_dom"/>
</dbReference>
<feature type="compositionally biased region" description="Low complexity" evidence="5">
    <location>
        <begin position="27"/>
        <end position="43"/>
    </location>
</feature>
<keyword evidence="3" id="KW-0998">Cell outer membrane</keyword>
<feature type="signal peptide" evidence="6">
    <location>
        <begin position="1"/>
        <end position="22"/>
    </location>
</feature>
<keyword evidence="2 4" id="KW-0472">Membrane</keyword>
<evidence type="ECO:0000313" key="10">
    <source>
        <dbReference type="Proteomes" id="UP000317894"/>
    </source>
</evidence>
<evidence type="ECO:0000256" key="4">
    <source>
        <dbReference type="RuleBase" id="RU003357"/>
    </source>
</evidence>
<reference evidence="9 10" key="1">
    <citation type="submission" date="2019-07" db="EMBL/GenBank/DDBJ databases">
        <title>Novel species isolated from glacier.</title>
        <authorList>
            <person name="Liu Q."/>
            <person name="Xin Y.-H."/>
        </authorList>
    </citation>
    <scope>NUCLEOTIDE SEQUENCE [LARGE SCALE GENOMIC DNA]</scope>
    <source>
        <strain evidence="9 10">LB1R16</strain>
    </source>
</reference>
<feature type="domain" description="TonB-dependent receptor plug" evidence="8">
    <location>
        <begin position="67"/>
        <end position="185"/>
    </location>
</feature>
<feature type="chain" id="PRO_5021738842" evidence="6">
    <location>
        <begin position="23"/>
        <end position="1042"/>
    </location>
</feature>
<dbReference type="OrthoDB" id="7051241at2"/>
<dbReference type="Pfam" id="PF07715">
    <property type="entry name" value="Plug"/>
    <property type="match status" value="1"/>
</dbReference>
<evidence type="ECO:0000256" key="3">
    <source>
        <dbReference type="ARBA" id="ARBA00023237"/>
    </source>
</evidence>
<evidence type="ECO:0000259" key="8">
    <source>
        <dbReference type="Pfam" id="PF07715"/>
    </source>
</evidence>
<proteinExistence type="inferred from homology"/>
<keyword evidence="9" id="KW-0675">Receptor</keyword>
<gene>
    <name evidence="9" type="ORF">FMM06_13385</name>
</gene>
<accession>A0A552U8Y7</accession>
<dbReference type="AlphaFoldDB" id="A0A552U8Y7"/>
<dbReference type="PROSITE" id="PS51257">
    <property type="entry name" value="PROKAR_LIPOPROTEIN"/>
    <property type="match status" value="1"/>
</dbReference>
<keyword evidence="6" id="KW-0732">Signal</keyword>
<evidence type="ECO:0000256" key="1">
    <source>
        <dbReference type="ARBA" id="ARBA00004442"/>
    </source>
</evidence>
<comment type="similarity">
    <text evidence="4">Belongs to the TonB-dependent receptor family.</text>
</comment>
<dbReference type="RefSeq" id="WP_144237881.1">
    <property type="nucleotide sequence ID" value="NZ_VJWA01000002.1"/>
</dbReference>
<dbReference type="PANTHER" id="PTHR47234:SF2">
    <property type="entry name" value="TONB-DEPENDENT RECEPTOR"/>
    <property type="match status" value="1"/>
</dbReference>
<evidence type="ECO:0000313" key="9">
    <source>
        <dbReference type="EMBL" id="TRW14675.1"/>
    </source>
</evidence>
<evidence type="ECO:0000256" key="6">
    <source>
        <dbReference type="SAM" id="SignalP"/>
    </source>
</evidence>
<comment type="caution">
    <text evidence="9">The sequence shown here is derived from an EMBL/GenBank/DDBJ whole genome shotgun (WGS) entry which is preliminary data.</text>
</comment>
<evidence type="ECO:0000256" key="5">
    <source>
        <dbReference type="SAM" id="MobiDB-lite"/>
    </source>
</evidence>
<protein>
    <submittedName>
        <fullName evidence="9">TonB-dependent receptor</fullName>
    </submittedName>
</protein>
<organism evidence="9 10">
    <name type="scientific">Glacieibacterium frigidum</name>
    <dbReference type="NCBI Taxonomy" id="2593303"/>
    <lineage>
        <taxon>Bacteria</taxon>
        <taxon>Pseudomonadati</taxon>
        <taxon>Pseudomonadota</taxon>
        <taxon>Alphaproteobacteria</taxon>
        <taxon>Sphingomonadales</taxon>
        <taxon>Sphingosinicellaceae</taxon>
        <taxon>Glacieibacterium</taxon>
    </lineage>
</organism>
<evidence type="ECO:0000256" key="2">
    <source>
        <dbReference type="ARBA" id="ARBA00023136"/>
    </source>
</evidence>
<dbReference type="Pfam" id="PF00593">
    <property type="entry name" value="TonB_dep_Rec_b-barrel"/>
    <property type="match status" value="1"/>
</dbReference>
<keyword evidence="4" id="KW-0798">TonB box</keyword>
<feature type="domain" description="TonB-dependent receptor-like beta-barrel" evidence="7">
    <location>
        <begin position="495"/>
        <end position="1010"/>
    </location>
</feature>
<evidence type="ECO:0000259" key="7">
    <source>
        <dbReference type="Pfam" id="PF00593"/>
    </source>
</evidence>
<dbReference type="SUPFAM" id="SSF56935">
    <property type="entry name" value="Porins"/>
    <property type="match status" value="1"/>
</dbReference>
<dbReference type="Gene3D" id="2.40.170.20">
    <property type="entry name" value="TonB-dependent receptor, beta-barrel domain"/>
    <property type="match status" value="1"/>
</dbReference>